<proteinExistence type="predicted"/>
<evidence type="ECO:0000313" key="2">
    <source>
        <dbReference type="EMBL" id="MBW6530407.1"/>
    </source>
</evidence>
<comment type="caution">
    <text evidence="2">The sequence shown here is derived from an EMBL/GenBank/DDBJ whole genome shotgun (WGS) entry which is preliminary data.</text>
</comment>
<sequence length="113" mass="12590">MAMFGIALFFGLLLCGLAIRANSRFRREDRLPMQWWLTGDVTWSVPRVLALAFIPALAIGVLAINAALAMNLQPRPGQEGMVLPGLIGTGLLFLMVQRLHFWLIEKTLRRGDS</sequence>
<keyword evidence="1" id="KW-0472">Membrane</keyword>
<feature type="transmembrane region" description="Helical" evidence="1">
    <location>
        <begin position="81"/>
        <end position="104"/>
    </location>
</feature>
<organism evidence="2 3">
    <name type="scientific">Sphingomonas citri</name>
    <dbReference type="NCBI Taxonomy" id="2862499"/>
    <lineage>
        <taxon>Bacteria</taxon>
        <taxon>Pseudomonadati</taxon>
        <taxon>Pseudomonadota</taxon>
        <taxon>Alphaproteobacteria</taxon>
        <taxon>Sphingomonadales</taxon>
        <taxon>Sphingomonadaceae</taxon>
        <taxon>Sphingomonas</taxon>
    </lineage>
</organism>
<name>A0ABS7BLC3_9SPHN</name>
<evidence type="ECO:0000313" key="3">
    <source>
        <dbReference type="Proteomes" id="UP000759103"/>
    </source>
</evidence>
<dbReference type="RefSeq" id="WP_219747772.1">
    <property type="nucleotide sequence ID" value="NZ_JAHXZN010000001.1"/>
</dbReference>
<evidence type="ECO:0000256" key="1">
    <source>
        <dbReference type="SAM" id="Phobius"/>
    </source>
</evidence>
<dbReference type="Proteomes" id="UP000759103">
    <property type="component" value="Unassembled WGS sequence"/>
</dbReference>
<keyword evidence="1" id="KW-1133">Transmembrane helix</keyword>
<reference evidence="2 3" key="1">
    <citation type="submission" date="2021-07" db="EMBL/GenBank/DDBJ databases">
        <title>Sphingomonas sp.</title>
        <authorList>
            <person name="Feng G."/>
            <person name="Li J."/>
            <person name="Pan M."/>
        </authorList>
    </citation>
    <scope>NUCLEOTIDE SEQUENCE [LARGE SCALE GENOMIC DNA]</scope>
    <source>
        <strain evidence="2 3">RRHST34</strain>
    </source>
</reference>
<keyword evidence="1" id="KW-0812">Transmembrane</keyword>
<protein>
    <submittedName>
        <fullName evidence="2">Uncharacterized protein</fullName>
    </submittedName>
</protein>
<accession>A0ABS7BLC3</accession>
<dbReference type="EMBL" id="JAHXZN010000001">
    <property type="protein sequence ID" value="MBW6530407.1"/>
    <property type="molecule type" value="Genomic_DNA"/>
</dbReference>
<gene>
    <name evidence="2" type="ORF">KZ820_06640</name>
</gene>
<feature type="transmembrane region" description="Helical" evidence="1">
    <location>
        <begin position="44"/>
        <end position="69"/>
    </location>
</feature>
<keyword evidence="3" id="KW-1185">Reference proteome</keyword>